<dbReference type="AlphaFoldDB" id="A0A9P7AK01"/>
<gene>
    <name evidence="2" type="ORF">HD556DRAFT_1310901</name>
</gene>
<accession>A0A9P7AK01</accession>
<feature type="region of interest" description="Disordered" evidence="1">
    <location>
        <begin position="1"/>
        <end position="22"/>
    </location>
</feature>
<name>A0A9P7AK01_9AGAM</name>
<protein>
    <submittedName>
        <fullName evidence="2">Uncharacterized protein</fullName>
    </submittedName>
</protein>
<feature type="compositionally biased region" description="Basic residues" evidence="1">
    <location>
        <begin position="194"/>
        <end position="203"/>
    </location>
</feature>
<feature type="region of interest" description="Disordered" evidence="1">
    <location>
        <begin position="166"/>
        <end position="203"/>
    </location>
</feature>
<evidence type="ECO:0000256" key="1">
    <source>
        <dbReference type="SAM" id="MobiDB-lite"/>
    </source>
</evidence>
<dbReference type="EMBL" id="JABBWE010000053">
    <property type="protein sequence ID" value="KAG1790118.1"/>
    <property type="molecule type" value="Genomic_DNA"/>
</dbReference>
<dbReference type="RefSeq" id="XP_041157103.1">
    <property type="nucleotide sequence ID" value="XM_041300473.1"/>
</dbReference>
<proteinExistence type="predicted"/>
<reference evidence="2" key="1">
    <citation type="journal article" date="2020" name="New Phytol.">
        <title>Comparative genomics reveals dynamic genome evolution in host specialist ectomycorrhizal fungi.</title>
        <authorList>
            <person name="Lofgren L.A."/>
            <person name="Nguyen N.H."/>
            <person name="Vilgalys R."/>
            <person name="Ruytinx J."/>
            <person name="Liao H.L."/>
            <person name="Branco S."/>
            <person name="Kuo A."/>
            <person name="LaButti K."/>
            <person name="Lipzen A."/>
            <person name="Andreopoulos W."/>
            <person name="Pangilinan J."/>
            <person name="Riley R."/>
            <person name="Hundley H."/>
            <person name="Na H."/>
            <person name="Barry K."/>
            <person name="Grigoriev I.V."/>
            <person name="Stajich J.E."/>
            <person name="Kennedy P.G."/>
        </authorList>
    </citation>
    <scope>NUCLEOTIDE SEQUENCE</scope>
    <source>
        <strain evidence="2">S12</strain>
    </source>
</reference>
<comment type="caution">
    <text evidence="2">The sequence shown here is derived from an EMBL/GenBank/DDBJ whole genome shotgun (WGS) entry which is preliminary data.</text>
</comment>
<feature type="compositionally biased region" description="Basic and acidic residues" evidence="1">
    <location>
        <begin position="7"/>
        <end position="22"/>
    </location>
</feature>
<evidence type="ECO:0000313" key="2">
    <source>
        <dbReference type="EMBL" id="KAG1790118.1"/>
    </source>
</evidence>
<feature type="compositionally biased region" description="Basic and acidic residues" evidence="1">
    <location>
        <begin position="170"/>
        <end position="188"/>
    </location>
</feature>
<dbReference type="Proteomes" id="UP000719766">
    <property type="component" value="Unassembled WGS sequence"/>
</dbReference>
<dbReference type="OrthoDB" id="2683505at2759"/>
<evidence type="ECO:0000313" key="3">
    <source>
        <dbReference type="Proteomes" id="UP000719766"/>
    </source>
</evidence>
<keyword evidence="3" id="KW-1185">Reference proteome</keyword>
<sequence>MLTDTTTRLENDVEAQKEKQDESTEIINEKAVDLENMLKNTHMARVYLFEWSSDKSKYEEAQAVSDNYKDNFWNHIKHNIGTCHRIVSKELIASKTHEDILKRFHTNVKVLCSRVPQWQNISLTTEKAQGKGNFHSLVVRVRPASNLIWTAWDCACQLAYQSTNENIPSEDEHGGIHTDTDKKTDVRKQSPAKAKGRPKAPSE</sequence>
<organism evidence="2 3">
    <name type="scientific">Suillus plorans</name>
    <dbReference type="NCBI Taxonomy" id="116603"/>
    <lineage>
        <taxon>Eukaryota</taxon>
        <taxon>Fungi</taxon>
        <taxon>Dikarya</taxon>
        <taxon>Basidiomycota</taxon>
        <taxon>Agaricomycotina</taxon>
        <taxon>Agaricomycetes</taxon>
        <taxon>Agaricomycetidae</taxon>
        <taxon>Boletales</taxon>
        <taxon>Suillineae</taxon>
        <taxon>Suillaceae</taxon>
        <taxon>Suillus</taxon>
    </lineage>
</organism>
<dbReference type="GeneID" id="64594237"/>